<dbReference type="InterPro" id="IPR010121">
    <property type="entry name" value="Pyruvate_phosphate_dikinase"/>
</dbReference>
<dbReference type="Pfam" id="PF01326">
    <property type="entry name" value="PPDK_N"/>
    <property type="match status" value="1"/>
</dbReference>
<feature type="non-terminal residue" evidence="2">
    <location>
        <position position="115"/>
    </location>
</feature>
<accession>A0A7X5HYA9</accession>
<dbReference type="RefSeq" id="WP_281355239.1">
    <property type="nucleotide sequence ID" value="NZ_JAAEEH010000069.1"/>
</dbReference>
<evidence type="ECO:0000313" key="3">
    <source>
        <dbReference type="Proteomes" id="UP000461585"/>
    </source>
</evidence>
<reference evidence="2 3" key="1">
    <citation type="submission" date="2020-01" db="EMBL/GenBank/DDBJ databases">
        <title>Anaeroalcalibacter tamaniensis gen. nov., sp. nov., moderately halophilic strictly anaerobic fermenter bacterium from mud volcano of Taman peninsula.</title>
        <authorList>
            <person name="Frolova A."/>
            <person name="Merkel A.Y."/>
            <person name="Slobodkin A.I."/>
        </authorList>
    </citation>
    <scope>NUCLEOTIDE SEQUENCE [LARGE SCALE GENOMIC DNA]</scope>
    <source>
        <strain evidence="2 3">F-3ap</strain>
    </source>
</reference>
<dbReference type="EC" id="2.7.9.1" evidence="2"/>
<protein>
    <submittedName>
        <fullName evidence="2">Pyruvate, phosphate dikinase</fullName>
        <ecNumber evidence="2">2.7.9.1</ecNumber>
    </submittedName>
</protein>
<keyword evidence="2" id="KW-0808">Transferase</keyword>
<sequence>MSKKFVYMFSEGNAGMKSLLGGKGSNLAEMTNLGLPIPQGFTVTTEACIKYYEDGKTVAEEIVKEIEASLKKLEEMTGKKFGDENEPLLLSVRSGARASMPGMMDTVLNLGLNDV</sequence>
<dbReference type="GO" id="GO:0005524">
    <property type="term" value="F:ATP binding"/>
    <property type="evidence" value="ECO:0007669"/>
    <property type="project" value="InterPro"/>
</dbReference>
<dbReference type="Proteomes" id="UP000461585">
    <property type="component" value="Unassembled WGS sequence"/>
</dbReference>
<dbReference type="PANTHER" id="PTHR22931">
    <property type="entry name" value="PHOSPHOENOLPYRUVATE DIKINASE-RELATED"/>
    <property type="match status" value="1"/>
</dbReference>
<dbReference type="InterPro" id="IPR002192">
    <property type="entry name" value="PPDK_AMP/ATP-bd"/>
</dbReference>
<feature type="domain" description="Pyruvate phosphate dikinase AMP/ATP-binding" evidence="1">
    <location>
        <begin position="18"/>
        <end position="64"/>
    </location>
</feature>
<proteinExistence type="predicted"/>
<dbReference type="InterPro" id="IPR013815">
    <property type="entry name" value="ATP_grasp_subdomain_1"/>
</dbReference>
<dbReference type="EMBL" id="JAAEEH010000069">
    <property type="protein sequence ID" value="NDL68841.1"/>
    <property type="molecule type" value="Genomic_DNA"/>
</dbReference>
<organism evidence="2 3">
    <name type="scientific">Anaerotalea alkaliphila</name>
    <dbReference type="NCBI Taxonomy" id="2662126"/>
    <lineage>
        <taxon>Bacteria</taxon>
        <taxon>Bacillati</taxon>
        <taxon>Bacillota</taxon>
        <taxon>Clostridia</taxon>
        <taxon>Eubacteriales</taxon>
        <taxon>Anaerotalea</taxon>
    </lineage>
</organism>
<dbReference type="GO" id="GO:0050242">
    <property type="term" value="F:pyruvate, phosphate dikinase activity"/>
    <property type="evidence" value="ECO:0007669"/>
    <property type="project" value="UniProtKB-EC"/>
</dbReference>
<gene>
    <name evidence="2" type="ORF">GXN74_14000</name>
</gene>
<dbReference type="GO" id="GO:0016301">
    <property type="term" value="F:kinase activity"/>
    <property type="evidence" value="ECO:0007669"/>
    <property type="project" value="UniProtKB-KW"/>
</dbReference>
<evidence type="ECO:0000259" key="1">
    <source>
        <dbReference type="Pfam" id="PF01326"/>
    </source>
</evidence>
<comment type="caution">
    <text evidence="2">The sequence shown here is derived from an EMBL/GenBank/DDBJ whole genome shotgun (WGS) entry which is preliminary data.</text>
</comment>
<dbReference type="AlphaFoldDB" id="A0A7X5HYA9"/>
<name>A0A7X5HYA9_9FIRM</name>
<dbReference type="SUPFAM" id="SSF56059">
    <property type="entry name" value="Glutathione synthetase ATP-binding domain-like"/>
    <property type="match status" value="1"/>
</dbReference>
<evidence type="ECO:0000313" key="2">
    <source>
        <dbReference type="EMBL" id="NDL68841.1"/>
    </source>
</evidence>
<dbReference type="PANTHER" id="PTHR22931:SF9">
    <property type="entry name" value="PYRUVATE, PHOSPHATE DIKINASE 1, CHLOROPLASTIC"/>
    <property type="match status" value="1"/>
</dbReference>
<keyword evidence="2" id="KW-0670">Pyruvate</keyword>
<keyword evidence="2" id="KW-0418">Kinase</keyword>
<keyword evidence="3" id="KW-1185">Reference proteome</keyword>
<dbReference type="Gene3D" id="3.30.1490.20">
    <property type="entry name" value="ATP-grasp fold, A domain"/>
    <property type="match status" value="1"/>
</dbReference>